<organism evidence="3 4">
    <name type="scientific">Psychrobacter aestuarii</name>
    <dbReference type="NCBI Taxonomy" id="556327"/>
    <lineage>
        <taxon>Bacteria</taxon>
        <taxon>Pseudomonadati</taxon>
        <taxon>Pseudomonadota</taxon>
        <taxon>Gammaproteobacteria</taxon>
        <taxon>Moraxellales</taxon>
        <taxon>Moraxellaceae</taxon>
        <taxon>Psychrobacter</taxon>
    </lineage>
</organism>
<dbReference type="EMBL" id="BAAAFR010000001">
    <property type="protein sequence ID" value="GAA0308758.1"/>
    <property type="molecule type" value="Genomic_DNA"/>
</dbReference>
<evidence type="ECO:0008006" key="5">
    <source>
        <dbReference type="Google" id="ProtNLM"/>
    </source>
</evidence>
<dbReference type="InterPro" id="IPR028244">
    <property type="entry name" value="T6SS_Rhs_Vgr_dom"/>
</dbReference>
<evidence type="ECO:0000313" key="4">
    <source>
        <dbReference type="Proteomes" id="UP001501787"/>
    </source>
</evidence>
<gene>
    <name evidence="3" type="ORF">GCM10009129_02370</name>
</gene>
<dbReference type="Pfam" id="PF13296">
    <property type="entry name" value="T6SS_Vgr"/>
    <property type="match status" value="1"/>
</dbReference>
<dbReference type="Gene3D" id="2.40.50.230">
    <property type="entry name" value="Gp5 N-terminal domain"/>
    <property type="match status" value="1"/>
</dbReference>
<comment type="caution">
    <text evidence="3">The sequence shown here is derived from an EMBL/GenBank/DDBJ whole genome shotgun (WGS) entry which is preliminary data.</text>
</comment>
<evidence type="ECO:0000313" key="3">
    <source>
        <dbReference type="EMBL" id="GAA0308758.1"/>
    </source>
</evidence>
<dbReference type="InterPro" id="IPR037026">
    <property type="entry name" value="Vgr_OB-fold_dom_sf"/>
</dbReference>
<proteinExistence type="predicted"/>
<feature type="domain" description="DUF2345" evidence="1">
    <location>
        <begin position="718"/>
        <end position="861"/>
    </location>
</feature>
<evidence type="ECO:0000259" key="1">
    <source>
        <dbReference type="Pfam" id="PF10106"/>
    </source>
</evidence>
<dbReference type="Pfam" id="PF05954">
    <property type="entry name" value="Phage_GPD"/>
    <property type="match status" value="1"/>
</dbReference>
<sequence>MLLKDTKLHYLDIKHDTLAADVFAPVAFISTHEVNAHQSTDILVFSYEFLDRIDCLSIVGSQVCLSTRAAAYIPVTRTGIVRGVHYQYSDGALHFYQLSVVSPEWLLTQSVHTRSFYDQSCLDIATSVLSGYDFTWEVGDALAAVDVLHQSYPLRTQLNMSDWEFLTGLFADLGVMFYWVAAPDVDTLGYWRITHTMDSNEQGLIYTYGHASVQSGQDTLEDMQYIAKRLGAQQVTVRADGLAADTVFEGSASDDGELNDGESIILLATPSRVTNDDMASALATQWVAANKAHREAHYISGGLREMAVGQHVSIQIPYMGNNLSGYCLRAQILGIEPDDDSVSYQHQSMIETWLDSVTRQQPIPKHAYQSARHSGIWVSAKLLNDTIPYTPYPSPQAFAHRHYQGLIQARTGQSADPSYQAPVTTDGLHQSITTPAYSGISEHDAGRTPPLRQLQLSSGSTHGWQFAARDGQPVLLNHWYGDTDSPIIQRALYDGIGMGDNDERDITVSSMNPAHRHNTQGGVSPRWHGAGLGHSQVNDDDGHSGWVSGIAQYGLSAATETWLGFDDTPNRLGIQWSVNTEARANATDPNNSSIASYSPQQHSIELGVLRHRFSNHQAAESGQGFKVVTDNSLQLTAQQGVLLSTFGIRHSQTEHESAWVNDAGQQQLKISTELSTTYQDAKQAHLQDPSALQAATSVTDRFKTAAQIMDERLNTEVMGAADVLMVSRDSIYSAASNTLASAHTIIRQSGSTQSDMIAGNSRMAADSISSLSGVGGQAEKSGWHMSANTGALAIQAQGGELQLHSQAAMTIGSEAGQVNLASPKRIKLQTKGGASITIDDSGVKLVCPGEIKVKAVKKSLVAGMKANYALPMMPETIPLFSNKFDVYDLFYQYDFKDIEFQIRRPDGQLIEGVLDEHGRTAPVISDKEEEVEVLIGFKDADWGLSYIPEDDSDESVSST</sequence>
<feature type="domain" description="Putative type VI secretion system Rhs element associated Vgr" evidence="2">
    <location>
        <begin position="597"/>
        <end position="676"/>
    </location>
</feature>
<reference evidence="4" key="1">
    <citation type="journal article" date="2019" name="Int. J. Syst. Evol. Microbiol.">
        <title>The Global Catalogue of Microorganisms (GCM) 10K type strain sequencing project: providing services to taxonomists for standard genome sequencing and annotation.</title>
        <authorList>
            <consortium name="The Broad Institute Genomics Platform"/>
            <consortium name="The Broad Institute Genome Sequencing Center for Infectious Disease"/>
            <person name="Wu L."/>
            <person name="Ma J."/>
        </authorList>
    </citation>
    <scope>NUCLEOTIDE SEQUENCE [LARGE SCALE GENOMIC DNA]</scope>
    <source>
        <strain evidence="4">JCM 16343</strain>
    </source>
</reference>
<dbReference type="Gene3D" id="4.10.220.110">
    <property type="match status" value="1"/>
</dbReference>
<name>A0ABP3FBZ1_9GAMM</name>
<protein>
    <recommendedName>
        <fullName evidence="5">Type VI secretion system tip protein VgrG</fullName>
    </recommendedName>
</protein>
<dbReference type="Proteomes" id="UP001501787">
    <property type="component" value="Unassembled WGS sequence"/>
</dbReference>
<dbReference type="SUPFAM" id="SSF69255">
    <property type="entry name" value="gp5 N-terminal domain-like"/>
    <property type="match status" value="1"/>
</dbReference>
<dbReference type="SUPFAM" id="SSF69279">
    <property type="entry name" value="Phage tail proteins"/>
    <property type="match status" value="1"/>
</dbReference>
<dbReference type="Gene3D" id="2.30.110.50">
    <property type="match status" value="1"/>
</dbReference>
<accession>A0ABP3FBZ1</accession>
<evidence type="ECO:0000259" key="2">
    <source>
        <dbReference type="Pfam" id="PF13296"/>
    </source>
</evidence>
<dbReference type="InterPro" id="IPR018769">
    <property type="entry name" value="VgrG2_DUF2345"/>
</dbReference>
<dbReference type="Pfam" id="PF10106">
    <property type="entry name" value="DUF2345"/>
    <property type="match status" value="1"/>
</dbReference>
<dbReference type="Gene3D" id="3.55.50.10">
    <property type="entry name" value="Baseplate protein-like domains"/>
    <property type="match status" value="1"/>
</dbReference>
<keyword evidence="4" id="KW-1185">Reference proteome</keyword>
<dbReference type="RefSeq" id="WP_201504221.1">
    <property type="nucleotide sequence ID" value="NZ_BAAAFR010000001.1"/>
</dbReference>